<evidence type="ECO:0000256" key="4">
    <source>
        <dbReference type="ARBA" id="ARBA00022490"/>
    </source>
</evidence>
<protein>
    <recommendedName>
        <fullName evidence="9">Fructose-1,6-bisphosphatase class 1</fullName>
        <shortName evidence="9">FBPase class 1</shortName>
        <ecNumber evidence="9">3.1.3.11</ecNumber>
    </recommendedName>
    <alternativeName>
        <fullName evidence="9">D-fructose-1,6-bisphosphate 1-phosphohydrolase class 1</fullName>
    </alternativeName>
</protein>
<feature type="domain" description="Fructose-1-6-bisphosphatase class 1 C-terminal" evidence="12">
    <location>
        <begin position="188"/>
        <end position="321"/>
    </location>
</feature>
<comment type="catalytic activity">
    <reaction evidence="1 9">
        <text>beta-D-fructose 1,6-bisphosphate + H2O = beta-D-fructose 6-phosphate + phosphate</text>
        <dbReference type="Rhea" id="RHEA:11064"/>
        <dbReference type="ChEBI" id="CHEBI:15377"/>
        <dbReference type="ChEBI" id="CHEBI:32966"/>
        <dbReference type="ChEBI" id="CHEBI:43474"/>
        <dbReference type="ChEBI" id="CHEBI:57634"/>
        <dbReference type="EC" id="3.1.3.11"/>
    </reaction>
</comment>
<evidence type="ECO:0000256" key="6">
    <source>
        <dbReference type="ARBA" id="ARBA00022801"/>
    </source>
</evidence>
<keyword evidence="8 9" id="KW-0119">Carbohydrate metabolism</keyword>
<comment type="similarity">
    <text evidence="3 9 10">Belongs to the FBPase class 1 family.</text>
</comment>
<dbReference type="RefSeq" id="WP_092343397.1">
    <property type="nucleotide sequence ID" value="NZ_LN906597.1"/>
</dbReference>
<dbReference type="NCBIfam" id="NF006779">
    <property type="entry name" value="PRK09293.1-3"/>
    <property type="match status" value="1"/>
</dbReference>
<feature type="binding site" evidence="9">
    <location>
        <position position="104"/>
    </location>
    <ligand>
        <name>Mg(2+)</name>
        <dbReference type="ChEBI" id="CHEBI:18420"/>
        <label>2</label>
    </ligand>
</feature>
<comment type="subcellular location">
    <subcellularLocation>
        <location evidence="9">Cytoplasm</location>
    </subcellularLocation>
</comment>
<dbReference type="PIRSF" id="PIRSF000904">
    <property type="entry name" value="FBPtase_SBPase"/>
    <property type="match status" value="1"/>
</dbReference>
<dbReference type="OrthoDB" id="9806756at2"/>
<dbReference type="InterPro" id="IPR044015">
    <property type="entry name" value="FBPase_C_dom"/>
</dbReference>
<keyword evidence="7 9" id="KW-0460">Magnesium</keyword>
<keyword evidence="14" id="KW-1185">Reference proteome</keyword>
<dbReference type="PROSITE" id="PS00124">
    <property type="entry name" value="FBPASE"/>
    <property type="match status" value="1"/>
</dbReference>
<dbReference type="GO" id="GO:0000287">
    <property type="term" value="F:magnesium ion binding"/>
    <property type="evidence" value="ECO:0007669"/>
    <property type="project" value="UniProtKB-UniRule"/>
</dbReference>
<dbReference type="GO" id="GO:0005986">
    <property type="term" value="P:sucrose biosynthetic process"/>
    <property type="evidence" value="ECO:0007669"/>
    <property type="project" value="TreeGrafter"/>
</dbReference>
<dbReference type="PRINTS" id="PR00115">
    <property type="entry name" value="F16BPHPHTASE"/>
</dbReference>
<comment type="caution">
    <text evidence="9">Lacks conserved residue(s) required for the propagation of feature annotation.</text>
</comment>
<dbReference type="InterPro" id="IPR028343">
    <property type="entry name" value="FBPtase"/>
</dbReference>
<accession>A0A0S4M4H1</accession>
<dbReference type="HAMAP" id="MF_01855">
    <property type="entry name" value="FBPase_class1"/>
    <property type="match status" value="1"/>
</dbReference>
<evidence type="ECO:0000256" key="8">
    <source>
        <dbReference type="ARBA" id="ARBA00023277"/>
    </source>
</evidence>
<dbReference type="Pfam" id="PF00316">
    <property type="entry name" value="FBPase"/>
    <property type="match status" value="1"/>
</dbReference>
<evidence type="ECO:0000256" key="1">
    <source>
        <dbReference type="ARBA" id="ARBA00001273"/>
    </source>
</evidence>
<dbReference type="EC" id="3.1.3.11" evidence="9"/>
<evidence type="ECO:0000256" key="7">
    <source>
        <dbReference type="ARBA" id="ARBA00022842"/>
    </source>
</evidence>
<feature type="binding site" evidence="9">
    <location>
        <position position="82"/>
    </location>
    <ligand>
        <name>Mg(2+)</name>
        <dbReference type="ChEBI" id="CHEBI:18420"/>
        <label>1</label>
    </ligand>
</feature>
<dbReference type="GO" id="GO:0006094">
    <property type="term" value="P:gluconeogenesis"/>
    <property type="evidence" value="ECO:0007669"/>
    <property type="project" value="UniProtKB-UniRule"/>
</dbReference>
<dbReference type="InterPro" id="IPR000146">
    <property type="entry name" value="FBPase_class-1"/>
</dbReference>
<dbReference type="STRING" id="1561003.Ark11_0784"/>
<dbReference type="SUPFAM" id="SSF56655">
    <property type="entry name" value="Carbohydrate phosphatase"/>
    <property type="match status" value="1"/>
</dbReference>
<dbReference type="GO" id="GO:0030388">
    <property type="term" value="P:fructose 1,6-bisphosphate metabolic process"/>
    <property type="evidence" value="ECO:0007669"/>
    <property type="project" value="TreeGrafter"/>
</dbReference>
<feature type="binding site" evidence="9">
    <location>
        <position position="270"/>
    </location>
    <ligand>
        <name>Mg(2+)</name>
        <dbReference type="ChEBI" id="CHEBI:18420"/>
        <label>2</label>
    </ligand>
</feature>
<dbReference type="FunFam" id="3.40.190.80:FF:000011">
    <property type="entry name" value="Fructose-1,6-bisphosphatase class 1"/>
    <property type="match status" value="1"/>
</dbReference>
<feature type="binding site" evidence="9">
    <location>
        <position position="198"/>
    </location>
    <ligand>
        <name>substrate</name>
    </ligand>
</feature>
<feature type="binding site" evidence="9">
    <location>
        <begin position="107"/>
        <end position="110"/>
    </location>
    <ligand>
        <name>substrate</name>
    </ligand>
</feature>
<evidence type="ECO:0000259" key="11">
    <source>
        <dbReference type="Pfam" id="PF00316"/>
    </source>
</evidence>
<dbReference type="InterPro" id="IPR033391">
    <property type="entry name" value="FBPase_N"/>
</dbReference>
<evidence type="ECO:0000256" key="2">
    <source>
        <dbReference type="ARBA" id="ARBA00005215"/>
    </source>
</evidence>
<keyword evidence="6 9" id="KW-0378">Hydrolase</keyword>
<comment type="pathway">
    <text evidence="2">Carbohydrate biosynthesis; Calvin cycle.</text>
</comment>
<evidence type="ECO:0000256" key="9">
    <source>
        <dbReference type="HAMAP-Rule" id="MF_01855"/>
    </source>
</evidence>
<dbReference type="GO" id="GO:0005829">
    <property type="term" value="C:cytosol"/>
    <property type="evidence" value="ECO:0007669"/>
    <property type="project" value="TreeGrafter"/>
</dbReference>
<dbReference type="EMBL" id="LN906597">
    <property type="protein sequence ID" value="CUT17610.1"/>
    <property type="molecule type" value="Genomic_DNA"/>
</dbReference>
<comment type="cofactor">
    <cofactor evidence="9">
        <name>Mg(2+)</name>
        <dbReference type="ChEBI" id="CHEBI:18420"/>
    </cofactor>
    <text evidence="9">Binds 2 magnesium ions per subunit.</text>
</comment>
<comment type="subunit">
    <text evidence="9">Homotetramer.</text>
</comment>
<feature type="binding site" evidence="9">
    <location>
        <position position="107"/>
    </location>
    <ligand>
        <name>Mg(2+)</name>
        <dbReference type="ChEBI" id="CHEBI:18420"/>
        <label>2</label>
    </ligand>
</feature>
<evidence type="ECO:0000313" key="13">
    <source>
        <dbReference type="EMBL" id="CUT17610.1"/>
    </source>
</evidence>
<evidence type="ECO:0000256" key="5">
    <source>
        <dbReference type="ARBA" id="ARBA00022723"/>
    </source>
</evidence>
<evidence type="ECO:0000256" key="3">
    <source>
        <dbReference type="ARBA" id="ARBA00010941"/>
    </source>
</evidence>
<name>A0A0S4M4H1_9BURK</name>
<dbReference type="Proteomes" id="UP000198651">
    <property type="component" value="Chromosome I"/>
</dbReference>
<keyword evidence="4 9" id="KW-0963">Cytoplasm</keyword>
<reference evidence="14" key="1">
    <citation type="submission" date="2015-11" db="EMBL/GenBank/DDBJ databases">
        <authorList>
            <person name="Seth-Smith H.M.B."/>
        </authorList>
    </citation>
    <scope>NUCLEOTIDE SEQUENCE [LARGE SCALE GENOMIC DNA]</scope>
    <source>
        <strain evidence="14">2013Ark11</strain>
    </source>
</reference>
<dbReference type="AlphaFoldDB" id="A0A0S4M4H1"/>
<feature type="binding site" evidence="9">
    <location>
        <position position="104"/>
    </location>
    <ligand>
        <name>Mg(2+)</name>
        <dbReference type="ChEBI" id="CHEBI:18420"/>
        <label>1</label>
    </ligand>
</feature>
<dbReference type="CDD" id="cd00354">
    <property type="entry name" value="FBPase"/>
    <property type="match status" value="1"/>
</dbReference>
<feature type="binding site" evidence="9">
    <location>
        <position position="106"/>
    </location>
    <ligand>
        <name>Mg(2+)</name>
        <dbReference type="ChEBI" id="CHEBI:18420"/>
        <label>1</label>
    </ligand>
</feature>
<keyword evidence="5 9" id="KW-0479">Metal-binding</keyword>
<dbReference type="PANTHER" id="PTHR11556">
    <property type="entry name" value="FRUCTOSE-1,6-BISPHOSPHATASE-RELATED"/>
    <property type="match status" value="1"/>
</dbReference>
<dbReference type="Gene3D" id="3.30.540.10">
    <property type="entry name" value="Fructose-1,6-Bisphosphatase, subunit A, domain 1"/>
    <property type="match status" value="1"/>
</dbReference>
<dbReference type="GO" id="GO:0006002">
    <property type="term" value="P:fructose 6-phosphate metabolic process"/>
    <property type="evidence" value="ECO:0007669"/>
    <property type="project" value="TreeGrafter"/>
</dbReference>
<proteinExistence type="inferred from homology"/>
<evidence type="ECO:0000313" key="14">
    <source>
        <dbReference type="Proteomes" id="UP000198651"/>
    </source>
</evidence>
<evidence type="ECO:0000256" key="10">
    <source>
        <dbReference type="RuleBase" id="RU000508"/>
    </source>
</evidence>
<dbReference type="PANTHER" id="PTHR11556:SF35">
    <property type="entry name" value="SEDOHEPTULOSE-1,7-BISPHOSPHATASE, CHLOROPLASTIC"/>
    <property type="match status" value="1"/>
</dbReference>
<dbReference type="GO" id="GO:0006000">
    <property type="term" value="P:fructose metabolic process"/>
    <property type="evidence" value="ECO:0007669"/>
    <property type="project" value="TreeGrafter"/>
</dbReference>
<sequence>MDLFSFLQLDDFPTELLSLISHIVDVSIDVSQVLSTGVNPCNNEVGELNVHGDVKKSMDMYAHERFFEIIPKCPYLLGIASEESVHPIFQSSPTIESKYLLAVDPLDGSSNLDMNISVGTIFSIFVNDSHEKLSDEVFLKTGSSQLVSGYFIYGPMTQLVLTWGKGTHIFTLDKSHRVYRLYKRSITIPAMTSEFSINLSNLRFWSPPVQKYVTSCLEGEVGPRQRNFNMRWVASMVADVHRLLMRGGVFLYPSDSREKTKHGRLRLLYEVNPISWIVEQAGGLTTDGYVSSLLDVVPHSLHQRVSTILGSLEEVLYIKSIFNE</sequence>
<dbReference type="InterPro" id="IPR020548">
    <property type="entry name" value="Fructose_bisphosphatase_AS"/>
</dbReference>
<dbReference type="Pfam" id="PF18913">
    <property type="entry name" value="FBPase_C"/>
    <property type="match status" value="1"/>
</dbReference>
<dbReference type="PATRIC" id="fig|1561003.3.peg.785"/>
<dbReference type="PIRSF" id="PIRSF500210">
    <property type="entry name" value="FBPtase"/>
    <property type="match status" value="1"/>
</dbReference>
<dbReference type="Gene3D" id="3.40.190.80">
    <property type="match status" value="1"/>
</dbReference>
<organism evidence="13 14">
    <name type="scientific">Candidatus Ichthyocystis hellenicum</name>
    <dbReference type="NCBI Taxonomy" id="1561003"/>
    <lineage>
        <taxon>Bacteria</taxon>
        <taxon>Pseudomonadati</taxon>
        <taxon>Pseudomonadota</taxon>
        <taxon>Betaproteobacteria</taxon>
        <taxon>Burkholderiales</taxon>
        <taxon>Candidatus Ichthyocystis</taxon>
    </lineage>
</organism>
<dbReference type="GO" id="GO:0042132">
    <property type="term" value="F:fructose 1,6-bisphosphate 1-phosphatase activity"/>
    <property type="evidence" value="ECO:0007669"/>
    <property type="project" value="UniProtKB-UniRule"/>
</dbReference>
<feature type="domain" description="Fructose-1-6-bisphosphatase class I N-terminal" evidence="11">
    <location>
        <begin position="32"/>
        <end position="181"/>
    </location>
</feature>
<gene>
    <name evidence="9 13" type="primary">fbp</name>
    <name evidence="13" type="ORF">Ark11_0784</name>
</gene>
<evidence type="ECO:0000259" key="12">
    <source>
        <dbReference type="Pfam" id="PF18913"/>
    </source>
</evidence>